<comment type="similarity">
    <text evidence="1">Belongs to the peptidase S33 family.</text>
</comment>
<dbReference type="RefSeq" id="WP_014445305.1">
    <property type="nucleotide sequence ID" value="NC_017093.1"/>
</dbReference>
<name>I0HBN0_ACTM4</name>
<dbReference type="InterPro" id="IPR002410">
    <property type="entry name" value="Peptidase_S33"/>
</dbReference>
<proteinExistence type="inferred from homology"/>
<dbReference type="AlphaFoldDB" id="I0HBN0"/>
<keyword evidence="5" id="KW-1185">Reference proteome</keyword>
<dbReference type="HOGENOM" id="CLU_024518_2_0_11"/>
<keyword evidence="2" id="KW-0378">Hydrolase</keyword>
<keyword evidence="4" id="KW-0645">Protease</keyword>
<dbReference type="InterPro" id="IPR051601">
    <property type="entry name" value="Serine_prot/Carboxylest_S33"/>
</dbReference>
<organism evidence="4 5">
    <name type="scientific">Actinoplanes missouriensis (strain ATCC 14538 / DSM 43046 / CBS 188.64 / JCM 3121 / NBRC 102363 / NCIMB 12654 / NRRL B-3342 / UNCC 431)</name>
    <dbReference type="NCBI Taxonomy" id="512565"/>
    <lineage>
        <taxon>Bacteria</taxon>
        <taxon>Bacillati</taxon>
        <taxon>Actinomycetota</taxon>
        <taxon>Actinomycetes</taxon>
        <taxon>Micromonosporales</taxon>
        <taxon>Micromonosporaceae</taxon>
        <taxon>Actinoplanes</taxon>
    </lineage>
</organism>
<dbReference type="InterPro" id="IPR002471">
    <property type="entry name" value="Pept_S9_AS"/>
</dbReference>
<dbReference type="Proteomes" id="UP000007882">
    <property type="component" value="Chromosome"/>
</dbReference>
<protein>
    <submittedName>
        <fullName evidence="4">Putative prolyl aminopeptidase</fullName>
    </submittedName>
</protein>
<dbReference type="PROSITE" id="PS00708">
    <property type="entry name" value="PRO_ENDOPEP_SER"/>
    <property type="match status" value="1"/>
</dbReference>
<evidence type="ECO:0000259" key="3">
    <source>
        <dbReference type="Pfam" id="PF00561"/>
    </source>
</evidence>
<dbReference type="GO" id="GO:0006508">
    <property type="term" value="P:proteolysis"/>
    <property type="evidence" value="ECO:0007669"/>
    <property type="project" value="InterPro"/>
</dbReference>
<dbReference type="PATRIC" id="fig|512565.3.peg.5192"/>
<gene>
    <name evidence="4" type="ordered locus">AMIS_51970</name>
</gene>
<keyword evidence="4" id="KW-0031">Aminopeptidase</keyword>
<evidence type="ECO:0000256" key="1">
    <source>
        <dbReference type="ARBA" id="ARBA00010088"/>
    </source>
</evidence>
<dbReference type="EMBL" id="AP012319">
    <property type="protein sequence ID" value="BAL90417.1"/>
    <property type="molecule type" value="Genomic_DNA"/>
</dbReference>
<dbReference type="PRINTS" id="PR00793">
    <property type="entry name" value="PROAMNOPTASE"/>
</dbReference>
<dbReference type="PANTHER" id="PTHR43248:SF2">
    <property type="entry name" value="PROLYL AMINOPEPTIDASE"/>
    <property type="match status" value="1"/>
</dbReference>
<dbReference type="Gene3D" id="3.40.50.1820">
    <property type="entry name" value="alpha/beta hydrolase"/>
    <property type="match status" value="1"/>
</dbReference>
<accession>I0HBN0</accession>
<dbReference type="SUPFAM" id="SSF53474">
    <property type="entry name" value="alpha/beta-Hydrolases"/>
    <property type="match status" value="1"/>
</dbReference>
<dbReference type="InterPro" id="IPR029058">
    <property type="entry name" value="AB_hydrolase_fold"/>
</dbReference>
<sequence length="421" mass="45880">MIAHPGLRFTDHTVTVPLDHRRPGAAGIEVFAREVVAADRAGDDLPWLLYLEGGPGGRAPRPLRADSWLARAVRTHRVLLMDQRGTGRSTPITARTVRDMPADRLAAFVTLFRADSIVADAEILRERVAGGSKWDTLGQSYGGFITMAYLSAAPQGLRTCFVTGGLPGLSVTADEVYARTYPRVAAKNAEFYRAFPEDAGLVRGLADHLAENVVLLPDSDRLTPRRLRVLGSVFGMSYGYAQVHWLLEQAWLPGGSELSDAFLHDVMRLTGFVDAPIFALQEFTYGQGAVATGWAASRAIQRYPDFAEDADPLLFTGEMMYPWMFREIAALRPFAGAADLLAAGEDWPILYDTARLAANEVPVLAAVYADDMYVDAGLSMRTAAEVGNVRTWLTSEHEHDGLRTSGDAVLGHLFAMAAGLR</sequence>
<dbReference type="eggNOG" id="COG0596">
    <property type="taxonomic scope" value="Bacteria"/>
</dbReference>
<dbReference type="PANTHER" id="PTHR43248">
    <property type="entry name" value="2-SUCCINYL-6-HYDROXY-2,4-CYCLOHEXADIENE-1-CARBOXYLATE SYNTHASE"/>
    <property type="match status" value="1"/>
</dbReference>
<dbReference type="OrthoDB" id="9796770at2"/>
<dbReference type="InterPro" id="IPR000073">
    <property type="entry name" value="AB_hydrolase_1"/>
</dbReference>
<feature type="domain" description="AB hydrolase-1" evidence="3">
    <location>
        <begin position="46"/>
        <end position="201"/>
    </location>
</feature>
<dbReference type="KEGG" id="ams:AMIS_51970"/>
<dbReference type="GO" id="GO:0004177">
    <property type="term" value="F:aminopeptidase activity"/>
    <property type="evidence" value="ECO:0007669"/>
    <property type="project" value="UniProtKB-KW"/>
</dbReference>
<dbReference type="STRING" id="512565.AMIS_51970"/>
<evidence type="ECO:0000313" key="4">
    <source>
        <dbReference type="EMBL" id="BAL90417.1"/>
    </source>
</evidence>
<dbReference type="Pfam" id="PF00561">
    <property type="entry name" value="Abhydrolase_1"/>
    <property type="match status" value="1"/>
</dbReference>
<evidence type="ECO:0000313" key="5">
    <source>
        <dbReference type="Proteomes" id="UP000007882"/>
    </source>
</evidence>
<reference evidence="4 5" key="1">
    <citation type="submission" date="2012-02" db="EMBL/GenBank/DDBJ databases">
        <title>Complete genome sequence of Actinoplanes missouriensis 431 (= NBRC 102363).</title>
        <authorList>
            <person name="Ohnishi Y."/>
            <person name="Ishikawa J."/>
            <person name="Sekine M."/>
            <person name="Hosoyama A."/>
            <person name="Harada T."/>
            <person name="Narita H."/>
            <person name="Hata T."/>
            <person name="Konno Y."/>
            <person name="Tutikane K."/>
            <person name="Fujita N."/>
            <person name="Horinouchi S."/>
            <person name="Hayakawa M."/>
        </authorList>
    </citation>
    <scope>NUCLEOTIDE SEQUENCE [LARGE SCALE GENOMIC DNA]</scope>
    <source>
        <strain evidence="5">ATCC 14538 / DSM 43046 / CBS 188.64 / JCM 3121 / NBRC 102363 / NCIMB 12654 / NRRL B-3342 / UNCC 431</strain>
    </source>
</reference>
<evidence type="ECO:0000256" key="2">
    <source>
        <dbReference type="ARBA" id="ARBA00022801"/>
    </source>
</evidence>
<dbReference type="GO" id="GO:0004252">
    <property type="term" value="F:serine-type endopeptidase activity"/>
    <property type="evidence" value="ECO:0007669"/>
    <property type="project" value="InterPro"/>
</dbReference>